<gene>
    <name evidence="2" type="ORF">QF035_010762</name>
</gene>
<organism evidence="2 3">
    <name type="scientific">Streptomyces umbrinus</name>
    <dbReference type="NCBI Taxonomy" id="67370"/>
    <lineage>
        <taxon>Bacteria</taxon>
        <taxon>Bacillati</taxon>
        <taxon>Actinomycetota</taxon>
        <taxon>Actinomycetes</taxon>
        <taxon>Kitasatosporales</taxon>
        <taxon>Streptomycetaceae</taxon>
        <taxon>Streptomyces</taxon>
        <taxon>Streptomyces phaeochromogenes group</taxon>
    </lineage>
</organism>
<feature type="transmembrane region" description="Helical" evidence="1">
    <location>
        <begin position="26"/>
        <end position="45"/>
    </location>
</feature>
<dbReference type="PANTHER" id="PTHR34980:SF2">
    <property type="entry name" value="INNER MEMBRANE PROTEIN YHAH-RELATED"/>
    <property type="match status" value="1"/>
</dbReference>
<protein>
    <submittedName>
        <fullName evidence="2">Uncharacterized membrane protein YhaH (DUF805 family)</fullName>
    </submittedName>
</protein>
<dbReference type="PANTHER" id="PTHR34980">
    <property type="entry name" value="INNER MEMBRANE PROTEIN-RELATED-RELATED"/>
    <property type="match status" value="1"/>
</dbReference>
<sequence>MRFKQAVVHGLTKAVDWKGRASRSEYWWFLLFCVLCYIPSIDLTVQLDSPVVAFVWLALIVPTLGVFVRRLHDRNRSGWWWFLGFVPFGPLC</sequence>
<accession>A0ABU0TBQ0</accession>
<keyword evidence="1" id="KW-1133">Transmembrane helix</keyword>
<evidence type="ECO:0000256" key="1">
    <source>
        <dbReference type="SAM" id="Phobius"/>
    </source>
</evidence>
<feature type="transmembrane region" description="Helical" evidence="1">
    <location>
        <begin position="51"/>
        <end position="68"/>
    </location>
</feature>
<dbReference type="Pfam" id="PF05656">
    <property type="entry name" value="DUF805"/>
    <property type="match status" value="1"/>
</dbReference>
<keyword evidence="3" id="KW-1185">Reference proteome</keyword>
<dbReference type="Proteomes" id="UP001230328">
    <property type="component" value="Unassembled WGS sequence"/>
</dbReference>
<evidence type="ECO:0000313" key="3">
    <source>
        <dbReference type="Proteomes" id="UP001230328"/>
    </source>
</evidence>
<comment type="caution">
    <text evidence="2">The sequence shown here is derived from an EMBL/GenBank/DDBJ whole genome shotgun (WGS) entry which is preliminary data.</text>
</comment>
<reference evidence="2 3" key="1">
    <citation type="submission" date="2023-07" db="EMBL/GenBank/DDBJ databases">
        <title>Comparative genomics of wheat-associated soil bacteria to identify genetic determinants of phenazine resistance.</title>
        <authorList>
            <person name="Mouncey N."/>
        </authorList>
    </citation>
    <scope>NUCLEOTIDE SEQUENCE [LARGE SCALE GENOMIC DNA]</scope>
    <source>
        <strain evidence="2 3">V2I4</strain>
    </source>
</reference>
<proteinExistence type="predicted"/>
<keyword evidence="1" id="KW-0472">Membrane</keyword>
<name>A0ABU0TBQ0_9ACTN</name>
<evidence type="ECO:0000313" key="2">
    <source>
        <dbReference type="EMBL" id="MDQ1033180.1"/>
    </source>
</evidence>
<keyword evidence="1" id="KW-0812">Transmembrane</keyword>
<dbReference type="EMBL" id="JAUSZI010000002">
    <property type="protein sequence ID" value="MDQ1033180.1"/>
    <property type="molecule type" value="Genomic_DNA"/>
</dbReference>
<dbReference type="InterPro" id="IPR008523">
    <property type="entry name" value="DUF805"/>
</dbReference>
<dbReference type="RefSeq" id="WP_307530340.1">
    <property type="nucleotide sequence ID" value="NZ_JAUSZI010000002.1"/>
</dbReference>